<evidence type="ECO:0000313" key="1">
    <source>
        <dbReference type="EMBL" id="PYF01676.1"/>
    </source>
</evidence>
<keyword evidence="2" id="KW-1185">Reference proteome</keyword>
<name>A0A318TAK0_9BRAD</name>
<sequence length="322" mass="33192">MSTQSKQETNAVSAPWSVQQPYLQQAFSGASSALGKTNANTYSGQQVAQFTPDQLATFRRMSGFGADTGAASGTMATGAGVANAGASALQAAMKSMEGFAPQGGTDTNITAAGQYADNPYISGAIDAAMRDANRQVNEQALPGQQRSAALTGNTMSSKNALAQGVIQRGLAEKAADVSATMRQQAYQTGLGLAEQGRQFDNNAILDAMKASAATGGSAFSSGVDAVSSGIEQAKGLFDIANAGGAGQQQNTQNQIDDARTQKEYANSNTWQNLQNFYNIIGGNNWGGTQNSTTTSTPSQMNTIGGLLGAGGQLARLLPFNWK</sequence>
<dbReference type="Proteomes" id="UP000248148">
    <property type="component" value="Unassembled WGS sequence"/>
</dbReference>
<organism evidence="1 2">
    <name type="scientific">Rhodopseudomonas faecalis</name>
    <dbReference type="NCBI Taxonomy" id="99655"/>
    <lineage>
        <taxon>Bacteria</taxon>
        <taxon>Pseudomonadati</taxon>
        <taxon>Pseudomonadota</taxon>
        <taxon>Alphaproteobacteria</taxon>
        <taxon>Hyphomicrobiales</taxon>
        <taxon>Nitrobacteraceae</taxon>
        <taxon>Rhodopseudomonas</taxon>
    </lineage>
</organism>
<proteinExistence type="predicted"/>
<dbReference type="AlphaFoldDB" id="A0A318TAK0"/>
<comment type="caution">
    <text evidence="1">The sequence shown here is derived from an EMBL/GenBank/DDBJ whole genome shotgun (WGS) entry which is preliminary data.</text>
</comment>
<dbReference type="OrthoDB" id="7549952at2"/>
<protein>
    <submittedName>
        <fullName evidence="1">Uncharacterized protein</fullName>
    </submittedName>
</protein>
<dbReference type="EMBL" id="QJTI01000019">
    <property type="protein sequence ID" value="PYF01676.1"/>
    <property type="molecule type" value="Genomic_DNA"/>
</dbReference>
<reference evidence="1 2" key="1">
    <citation type="submission" date="2018-06" db="EMBL/GenBank/DDBJ databases">
        <title>Genomic Encyclopedia of Archaeal and Bacterial Type Strains, Phase II (KMG-II): from individual species to whole genera.</title>
        <authorList>
            <person name="Goeker M."/>
        </authorList>
    </citation>
    <scope>NUCLEOTIDE SEQUENCE [LARGE SCALE GENOMIC DNA]</scope>
    <source>
        <strain evidence="1 2">JCM 11668</strain>
    </source>
</reference>
<gene>
    <name evidence="1" type="ORF">BJ122_11983</name>
</gene>
<dbReference type="RefSeq" id="WP_110781833.1">
    <property type="nucleotide sequence ID" value="NZ_QJTI01000019.1"/>
</dbReference>
<accession>A0A318TAK0</accession>
<evidence type="ECO:0000313" key="2">
    <source>
        <dbReference type="Proteomes" id="UP000248148"/>
    </source>
</evidence>